<keyword evidence="2" id="KW-1185">Reference proteome</keyword>
<evidence type="ECO:0000313" key="2">
    <source>
        <dbReference type="Proteomes" id="UP000886476"/>
    </source>
</evidence>
<proteinExistence type="predicted"/>
<sequence>MPILRYFLFVGGTLLALLVLADAVLPSVPLPTTLSSASDLPPVRIQSARKWPERIVMDTSVAPPAPAMIAKVEQPAPVAAAAKGDVRDAFAQMNVADTKPQAVAAVGVETPRAATKLPETATKPLDAKKRKTAKAHPGKPMILVAQQPHVGAFYSTW</sequence>
<accession>A0ABX2C7S6</accession>
<gene>
    <name evidence="1" type="ORF">HL667_01675</name>
</gene>
<name>A0ABX2C7S6_9BRAD</name>
<organism evidence="1 2">
    <name type="scientific">Bradyrhizobium aeschynomenes</name>
    <dbReference type="NCBI Taxonomy" id="2734909"/>
    <lineage>
        <taxon>Bacteria</taxon>
        <taxon>Pseudomonadati</taxon>
        <taxon>Pseudomonadota</taxon>
        <taxon>Alphaproteobacteria</taxon>
        <taxon>Hyphomicrobiales</taxon>
        <taxon>Nitrobacteraceae</taxon>
        <taxon>Bradyrhizobium</taxon>
    </lineage>
</organism>
<evidence type="ECO:0000313" key="1">
    <source>
        <dbReference type="EMBL" id="NPU63700.1"/>
    </source>
</evidence>
<dbReference type="EMBL" id="JABFDN010000001">
    <property type="protein sequence ID" value="NPU63700.1"/>
    <property type="molecule type" value="Genomic_DNA"/>
</dbReference>
<reference evidence="1" key="1">
    <citation type="submission" date="2020-05" db="EMBL/GenBank/DDBJ databases">
        <title>Nod-independent and nitrogen-fixing Bradyrhizobium aeschynomene sp. nov. isolated from nodules of Aeschynomene indica.</title>
        <authorList>
            <person name="Zhang Z."/>
        </authorList>
    </citation>
    <scope>NUCLEOTIDE SEQUENCE</scope>
    <source>
        <strain evidence="1">83012</strain>
    </source>
</reference>
<comment type="caution">
    <text evidence="1">The sequence shown here is derived from an EMBL/GenBank/DDBJ whole genome shotgun (WGS) entry which is preliminary data.</text>
</comment>
<dbReference type="Proteomes" id="UP000886476">
    <property type="component" value="Unassembled WGS sequence"/>
</dbReference>
<protein>
    <submittedName>
        <fullName evidence="1">Uncharacterized protein</fullName>
    </submittedName>
</protein>